<evidence type="ECO:0000256" key="4">
    <source>
        <dbReference type="ARBA" id="ARBA00023239"/>
    </source>
</evidence>
<comment type="caution">
    <text evidence="6">The sequence shown here is derived from an EMBL/GenBank/DDBJ whole genome shotgun (WGS) entry which is preliminary data.</text>
</comment>
<dbReference type="GO" id="GO:0008732">
    <property type="term" value="F:L-allo-threonine aldolase activity"/>
    <property type="evidence" value="ECO:0007669"/>
    <property type="project" value="TreeGrafter"/>
</dbReference>
<comment type="similarity">
    <text evidence="2">Belongs to the threonine aldolase family.</text>
</comment>
<dbReference type="Gene3D" id="3.40.640.10">
    <property type="entry name" value="Type I PLP-dependent aspartate aminotransferase-like (Major domain)"/>
    <property type="match status" value="1"/>
</dbReference>
<organism evidence="6">
    <name type="scientific">marine sediment metagenome</name>
    <dbReference type="NCBI Taxonomy" id="412755"/>
    <lineage>
        <taxon>unclassified sequences</taxon>
        <taxon>metagenomes</taxon>
        <taxon>ecological metagenomes</taxon>
    </lineage>
</organism>
<evidence type="ECO:0000259" key="5">
    <source>
        <dbReference type="Pfam" id="PF01212"/>
    </source>
</evidence>
<gene>
    <name evidence="6" type="ORF">S06H3_01816</name>
</gene>
<dbReference type="InterPro" id="IPR015422">
    <property type="entry name" value="PyrdxlP-dep_Trfase_small"/>
</dbReference>
<dbReference type="PANTHER" id="PTHR48097">
    <property type="entry name" value="L-THREONINE ALDOLASE-RELATED"/>
    <property type="match status" value="1"/>
</dbReference>
<dbReference type="SUPFAM" id="SSF53383">
    <property type="entry name" value="PLP-dependent transferases"/>
    <property type="match status" value="1"/>
</dbReference>
<feature type="non-terminal residue" evidence="6">
    <location>
        <position position="1"/>
    </location>
</feature>
<evidence type="ECO:0000256" key="1">
    <source>
        <dbReference type="ARBA" id="ARBA00001933"/>
    </source>
</evidence>
<sequence>KEIFRVARKNNLLVHMDGARLLNATIALGIDPKEYTQYVDSTILCLSKGLGAPVGTMVVGSREFIKRVHRFRKMFGGGMRQIGYLAAAGIYALDHHVERLAEDHAHAKRLAEAISEFKSFKIDPNNVQTNIIYFDIIEGGMDSKIVVSKLKDKGVLVLPGSDRSIRAVTHLGVDKDDIEEVISIMKELFS</sequence>
<dbReference type="GO" id="GO:0006545">
    <property type="term" value="P:glycine biosynthetic process"/>
    <property type="evidence" value="ECO:0007669"/>
    <property type="project" value="TreeGrafter"/>
</dbReference>
<evidence type="ECO:0000256" key="2">
    <source>
        <dbReference type="ARBA" id="ARBA00006966"/>
    </source>
</evidence>
<evidence type="ECO:0000313" key="6">
    <source>
        <dbReference type="EMBL" id="GAH98976.1"/>
    </source>
</evidence>
<dbReference type="Gene3D" id="3.90.1150.10">
    <property type="entry name" value="Aspartate Aminotransferase, domain 1"/>
    <property type="match status" value="1"/>
</dbReference>
<dbReference type="AlphaFoldDB" id="X1JW74"/>
<comment type="cofactor">
    <cofactor evidence="1">
        <name>pyridoxal 5'-phosphate</name>
        <dbReference type="ChEBI" id="CHEBI:597326"/>
    </cofactor>
</comment>
<protein>
    <recommendedName>
        <fullName evidence="5">Aromatic amino acid beta-eliminating lyase/threonine aldolase domain-containing protein</fullName>
    </recommendedName>
</protein>
<name>X1JW74_9ZZZZ</name>
<dbReference type="InterPro" id="IPR015424">
    <property type="entry name" value="PyrdxlP-dep_Trfase"/>
</dbReference>
<dbReference type="Pfam" id="PF01212">
    <property type="entry name" value="Beta_elim_lyase"/>
    <property type="match status" value="1"/>
</dbReference>
<dbReference type="GO" id="GO:0005829">
    <property type="term" value="C:cytosol"/>
    <property type="evidence" value="ECO:0007669"/>
    <property type="project" value="TreeGrafter"/>
</dbReference>
<evidence type="ECO:0000256" key="3">
    <source>
        <dbReference type="ARBA" id="ARBA00022898"/>
    </source>
</evidence>
<dbReference type="GO" id="GO:0006567">
    <property type="term" value="P:L-threonine catabolic process"/>
    <property type="evidence" value="ECO:0007669"/>
    <property type="project" value="TreeGrafter"/>
</dbReference>
<dbReference type="EMBL" id="BARV01000481">
    <property type="protein sequence ID" value="GAH98976.1"/>
    <property type="molecule type" value="Genomic_DNA"/>
</dbReference>
<feature type="domain" description="Aromatic amino acid beta-eliminating lyase/threonine aldolase" evidence="5">
    <location>
        <begin position="1"/>
        <end position="135"/>
    </location>
</feature>
<dbReference type="PANTHER" id="PTHR48097:SF9">
    <property type="entry name" value="L-THREONINE ALDOLASE"/>
    <property type="match status" value="1"/>
</dbReference>
<reference evidence="6" key="1">
    <citation type="journal article" date="2014" name="Front. Microbiol.">
        <title>High frequency of phylogenetically diverse reductive dehalogenase-homologous genes in deep subseafloor sedimentary metagenomes.</title>
        <authorList>
            <person name="Kawai M."/>
            <person name="Futagami T."/>
            <person name="Toyoda A."/>
            <person name="Takaki Y."/>
            <person name="Nishi S."/>
            <person name="Hori S."/>
            <person name="Arai W."/>
            <person name="Tsubouchi T."/>
            <person name="Morono Y."/>
            <person name="Uchiyama I."/>
            <person name="Ito T."/>
            <person name="Fujiyama A."/>
            <person name="Inagaki F."/>
            <person name="Takami H."/>
        </authorList>
    </citation>
    <scope>NUCLEOTIDE SEQUENCE</scope>
    <source>
        <strain evidence="6">Expedition CK06-06</strain>
    </source>
</reference>
<keyword evidence="3" id="KW-0663">Pyridoxal phosphate</keyword>
<dbReference type="InterPro" id="IPR001597">
    <property type="entry name" value="ArAA_b-elim_lyase/Thr_aldolase"/>
</dbReference>
<accession>X1JW74</accession>
<dbReference type="InterPro" id="IPR015421">
    <property type="entry name" value="PyrdxlP-dep_Trfase_major"/>
</dbReference>
<keyword evidence="4" id="KW-0456">Lyase</keyword>
<proteinExistence type="inferred from homology"/>
<dbReference type="FunFam" id="3.90.1150.10:FF:000041">
    <property type="entry name" value="Low-specificity L-threonine aldolase"/>
    <property type="match status" value="1"/>
</dbReference>